<name>A0A4R4TJB1_9ACTN</name>
<comment type="caution">
    <text evidence="2">The sequence shown here is derived from an EMBL/GenBank/DDBJ whole genome shotgun (WGS) entry which is preliminary data.</text>
</comment>
<feature type="compositionally biased region" description="Polar residues" evidence="1">
    <location>
        <begin position="25"/>
        <end position="39"/>
    </location>
</feature>
<organism evidence="2 3">
    <name type="scientific">Streptomyces hainanensis</name>
    <dbReference type="NCBI Taxonomy" id="402648"/>
    <lineage>
        <taxon>Bacteria</taxon>
        <taxon>Bacillati</taxon>
        <taxon>Actinomycetota</taxon>
        <taxon>Actinomycetes</taxon>
        <taxon>Kitasatosporales</taxon>
        <taxon>Streptomycetaceae</taxon>
        <taxon>Streptomyces</taxon>
    </lineage>
</organism>
<evidence type="ECO:0000256" key="1">
    <source>
        <dbReference type="SAM" id="MobiDB-lite"/>
    </source>
</evidence>
<evidence type="ECO:0000313" key="3">
    <source>
        <dbReference type="Proteomes" id="UP000295345"/>
    </source>
</evidence>
<dbReference type="Proteomes" id="UP000295345">
    <property type="component" value="Unassembled WGS sequence"/>
</dbReference>
<accession>A0A4R4TJB1</accession>
<evidence type="ECO:0000313" key="2">
    <source>
        <dbReference type="EMBL" id="TDC75854.1"/>
    </source>
</evidence>
<feature type="compositionally biased region" description="Basic and acidic residues" evidence="1">
    <location>
        <begin position="1"/>
        <end position="19"/>
    </location>
</feature>
<reference evidence="2 3" key="1">
    <citation type="submission" date="2019-03" db="EMBL/GenBank/DDBJ databases">
        <title>Draft genome sequences of novel Actinobacteria.</title>
        <authorList>
            <person name="Sahin N."/>
            <person name="Ay H."/>
            <person name="Saygin H."/>
        </authorList>
    </citation>
    <scope>NUCLEOTIDE SEQUENCE [LARGE SCALE GENOMIC DNA]</scope>
    <source>
        <strain evidence="2 3">DSM 41900</strain>
    </source>
</reference>
<dbReference type="EMBL" id="SMKI01000092">
    <property type="protein sequence ID" value="TDC75854.1"/>
    <property type="molecule type" value="Genomic_DNA"/>
</dbReference>
<feature type="region of interest" description="Disordered" evidence="1">
    <location>
        <begin position="1"/>
        <end position="67"/>
    </location>
</feature>
<dbReference type="OrthoDB" id="4328151at2"/>
<sequence length="67" mass="7322">MGIADQLREKAHMLQERAKQAMSGKDTSTGSGEQKQSGTGQRGDMSERGKDMGKSSMDDDRDRGMND</sequence>
<dbReference type="AlphaFoldDB" id="A0A4R4TJB1"/>
<proteinExistence type="predicted"/>
<gene>
    <name evidence="2" type="ORF">E1283_11235</name>
</gene>
<feature type="compositionally biased region" description="Basic and acidic residues" evidence="1">
    <location>
        <begin position="44"/>
        <end position="67"/>
    </location>
</feature>
<keyword evidence="3" id="KW-1185">Reference proteome</keyword>
<protein>
    <submittedName>
        <fullName evidence="2">Uncharacterized protein</fullName>
    </submittedName>
</protein>
<dbReference type="RefSeq" id="WP_132817821.1">
    <property type="nucleotide sequence ID" value="NZ_SMKI01000092.1"/>
</dbReference>